<proteinExistence type="predicted"/>
<evidence type="ECO:0000313" key="2">
    <source>
        <dbReference type="Proteomes" id="UP000516468"/>
    </source>
</evidence>
<keyword evidence="2" id="KW-1185">Reference proteome</keyword>
<dbReference type="EMBL" id="MT498036">
    <property type="protein sequence ID" value="QKY78476.1"/>
    <property type="molecule type" value="Genomic_DNA"/>
</dbReference>
<gene>
    <name evidence="1" type="primary">29</name>
    <name evidence="1" type="ORF">SEA_ZITCH_29</name>
</gene>
<sequence length="185" mass="20128">MTTPTTFKGCNPYAIARLLVERAEHELQTARAGAPDRVVVLPTKPGIEFCSQLWAIVTTITPKPSSKARQATVGACAAEWRVAITIGVSRCDPMVDQHHPEQPAEPVVYDSGTRDMLDDLEALRRAILGADWSVVDVDPVQVTFGPTRMIQTGAGIAVEWDLLVDTELGRMADEAVPMLPGDPRR</sequence>
<dbReference type="GeneID" id="63027240"/>
<dbReference type="Proteomes" id="UP000516468">
    <property type="component" value="Segment"/>
</dbReference>
<protein>
    <submittedName>
        <fullName evidence="1">Uncharacterized protein</fullName>
    </submittedName>
</protein>
<dbReference type="RefSeq" id="YP_010002687.1">
    <property type="nucleotide sequence ID" value="NC_053247.1"/>
</dbReference>
<dbReference type="KEGG" id="vg:63027240"/>
<reference evidence="1 2" key="1">
    <citation type="submission" date="2020-05" db="EMBL/GenBank/DDBJ databases">
        <authorList>
            <person name="Mick M."/>
            <person name="Mijatovic I."/>
            <person name="Miller A.J."/>
            <person name="Stuckman S.A."/>
            <person name="Volas E.M."/>
            <person name="Daniels C.J."/>
            <person name="Breitenberger C.A."/>
            <person name="Ball S.L."/>
            <person name="Garlena R.A."/>
            <person name="Russell D.A."/>
            <person name="Pope W.H."/>
            <person name="Jacobs-Sera D."/>
            <person name="Hatfull G.F."/>
        </authorList>
    </citation>
    <scope>NUCLEOTIDE SEQUENCE [LARGE SCALE GENOMIC DNA]</scope>
</reference>
<accession>A0A7G3VC38</accession>
<evidence type="ECO:0000313" key="1">
    <source>
        <dbReference type="EMBL" id="QKY78476.1"/>
    </source>
</evidence>
<name>A0A7G3VC38_9CAUD</name>
<organism evidence="1 2">
    <name type="scientific">Gordonia Phage Zitch</name>
    <dbReference type="NCBI Taxonomy" id="2743909"/>
    <lineage>
        <taxon>Viruses</taxon>
        <taxon>Duplodnaviria</taxon>
        <taxon>Heunggongvirae</taxon>
        <taxon>Uroviricota</taxon>
        <taxon>Caudoviricetes</taxon>
        <taxon>Stackebrandtviridae</taxon>
        <taxon>Schenleyvirinae</taxon>
        <taxon>Zitchvirus</taxon>
        <taxon>Zitchvirus zitch</taxon>
    </lineage>
</organism>